<name>A0AA35ZA69_LACSI</name>
<dbReference type="Proteomes" id="UP001177003">
    <property type="component" value="Chromosome 5"/>
</dbReference>
<organism evidence="1 2">
    <name type="scientific">Lactuca saligna</name>
    <name type="common">Willowleaf lettuce</name>
    <dbReference type="NCBI Taxonomy" id="75948"/>
    <lineage>
        <taxon>Eukaryota</taxon>
        <taxon>Viridiplantae</taxon>
        <taxon>Streptophyta</taxon>
        <taxon>Embryophyta</taxon>
        <taxon>Tracheophyta</taxon>
        <taxon>Spermatophyta</taxon>
        <taxon>Magnoliopsida</taxon>
        <taxon>eudicotyledons</taxon>
        <taxon>Gunneridae</taxon>
        <taxon>Pentapetalae</taxon>
        <taxon>asterids</taxon>
        <taxon>campanulids</taxon>
        <taxon>Asterales</taxon>
        <taxon>Asteraceae</taxon>
        <taxon>Cichorioideae</taxon>
        <taxon>Cichorieae</taxon>
        <taxon>Lactucinae</taxon>
        <taxon>Lactuca</taxon>
    </lineage>
</organism>
<evidence type="ECO:0000313" key="2">
    <source>
        <dbReference type="Proteomes" id="UP001177003"/>
    </source>
</evidence>
<protein>
    <submittedName>
        <fullName evidence="1">Uncharacterized protein</fullName>
    </submittedName>
</protein>
<proteinExistence type="predicted"/>
<evidence type="ECO:0000313" key="1">
    <source>
        <dbReference type="EMBL" id="CAI9288601.1"/>
    </source>
</evidence>
<dbReference type="EMBL" id="OX465081">
    <property type="protein sequence ID" value="CAI9288601.1"/>
    <property type="molecule type" value="Genomic_DNA"/>
</dbReference>
<gene>
    <name evidence="1" type="ORF">LSALG_LOCUS27885</name>
</gene>
<sequence length="122" mass="13642">MKKCKNVKNVPVGDHDFLKVENLRAKIRDLKILQLSTPSLKLCSIPREKHLTAKTREIRQRLKIPAKFSGELRGIFLVGFVALTKRSTVVVSESREVTGKWPESSEMVVVAPGIAATDRTGF</sequence>
<keyword evidence="2" id="KW-1185">Reference proteome</keyword>
<accession>A0AA35ZA69</accession>
<reference evidence="1" key="1">
    <citation type="submission" date="2023-04" db="EMBL/GenBank/DDBJ databases">
        <authorList>
            <person name="Vijverberg K."/>
            <person name="Xiong W."/>
            <person name="Schranz E."/>
        </authorList>
    </citation>
    <scope>NUCLEOTIDE SEQUENCE</scope>
</reference>
<dbReference type="AlphaFoldDB" id="A0AA35ZA69"/>